<evidence type="ECO:0000256" key="15">
    <source>
        <dbReference type="ARBA" id="ARBA00023136"/>
    </source>
</evidence>
<evidence type="ECO:0000256" key="16">
    <source>
        <dbReference type="ARBA" id="ARBA00023166"/>
    </source>
</evidence>
<feature type="transmembrane region" description="Helical" evidence="23">
    <location>
        <begin position="292"/>
        <end position="310"/>
    </location>
</feature>
<evidence type="ECO:0000256" key="8">
    <source>
        <dbReference type="ARBA" id="ARBA00022824"/>
    </source>
</evidence>
<evidence type="ECO:0000256" key="20">
    <source>
        <dbReference type="ARBA" id="ARBA00042688"/>
    </source>
</evidence>
<keyword evidence="6 23" id="KW-0812">Transmembrane</keyword>
<comment type="subcellular location">
    <subcellularLocation>
        <location evidence="1">Endoplasmic reticulum membrane</location>
        <topology evidence="1">Multi-pass membrane protein</topology>
    </subcellularLocation>
</comment>
<keyword evidence="11 23" id="KW-1133">Transmembrane helix</keyword>
<feature type="transmembrane region" description="Helical" evidence="23">
    <location>
        <begin position="402"/>
        <end position="431"/>
    </location>
</feature>
<evidence type="ECO:0000256" key="10">
    <source>
        <dbReference type="ARBA" id="ARBA00022955"/>
    </source>
</evidence>
<evidence type="ECO:0000256" key="18">
    <source>
        <dbReference type="ARBA" id="ARBA00038851"/>
    </source>
</evidence>
<keyword evidence="25" id="KW-1185">Reference proteome</keyword>
<evidence type="ECO:0000256" key="11">
    <source>
        <dbReference type="ARBA" id="ARBA00022989"/>
    </source>
</evidence>
<keyword evidence="12 23" id="KW-0560">Oxidoreductase</keyword>
<dbReference type="InterPro" id="IPR001171">
    <property type="entry name" value="ERG24_DHCR-like"/>
</dbReference>
<feature type="transmembrane region" description="Helical" evidence="23">
    <location>
        <begin position="136"/>
        <end position="158"/>
    </location>
</feature>
<dbReference type="FunFam" id="1.20.120.1630:FF:000004">
    <property type="entry name" value="7-dehydrocholesterol reductase"/>
    <property type="match status" value="1"/>
</dbReference>
<dbReference type="VEuPathDB" id="FungiDB:ASPSYDRAFT_42818"/>
<dbReference type="GO" id="GO:0016132">
    <property type="term" value="P:brassinosteroid biosynthetic process"/>
    <property type="evidence" value="ECO:0007669"/>
    <property type="project" value="TreeGrafter"/>
</dbReference>
<sequence length="465" mass="51963">MSSTLSYVRPQGKAAKEIHLQGFKAEKDAFWGRRRSIAPISGALSAIALLIATPSVVIASCVAIEHFDGSVLDMLSMLWRTGIVAFVCRYFPSPTIDTFVVYVGWIAVQAFLHTVLPGKSYTGQATPGGNVLVYKINGLTTSIVMAMAFVMSGVAGIVDLACIAKAWPGFLLAATIYGYLVTMVMYLKACFAPSYEQDTRFSGSAIHDFFSGCELNPRWGPDWDIKLFHIGRPGMAGWLMIDISFAALQAQLHGSISNSMIVVLLLHGVYIVDFFWNESWYLRTIDIHHDHFGFYLAWGSAVWLPVVYSIHAQFLAYHPIHISSGNGILILALGIVGYVIFRSANNQKLRVRLTDGNCMTFGRMAEVIRSSYKTSDGVTHKSLLLCSGWWGYARHANYTGDILMAFAFCAPCGTTHLLPWTYFIYLTLLLINRCFRDEARCRAKYGEDWKKYCQRVKWRFCPGVF</sequence>
<dbReference type="RefSeq" id="XP_040704788.1">
    <property type="nucleotide sequence ID" value="XM_040846534.1"/>
</dbReference>
<evidence type="ECO:0000256" key="6">
    <source>
        <dbReference type="ARBA" id="ARBA00022692"/>
    </source>
</evidence>
<dbReference type="AlphaFoldDB" id="A0A1L9TNJ8"/>
<evidence type="ECO:0000256" key="22">
    <source>
        <dbReference type="ARBA" id="ARBA00047826"/>
    </source>
</evidence>
<evidence type="ECO:0000256" key="2">
    <source>
        <dbReference type="ARBA" id="ARBA00004770"/>
    </source>
</evidence>
<evidence type="ECO:0000256" key="1">
    <source>
        <dbReference type="ARBA" id="ARBA00004477"/>
    </source>
</evidence>
<keyword evidence="13 23" id="KW-0756">Sterol biosynthesis</keyword>
<evidence type="ECO:0000256" key="4">
    <source>
        <dbReference type="ARBA" id="ARBA00022516"/>
    </source>
</evidence>
<evidence type="ECO:0000256" key="3">
    <source>
        <dbReference type="ARBA" id="ARBA00005402"/>
    </source>
</evidence>
<feature type="transmembrane region" description="Helical" evidence="23">
    <location>
        <begin position="322"/>
        <end position="341"/>
    </location>
</feature>
<dbReference type="OrthoDB" id="5326588at2759"/>
<dbReference type="Proteomes" id="UP000184356">
    <property type="component" value="Unassembled WGS sequence"/>
</dbReference>
<evidence type="ECO:0000256" key="17">
    <source>
        <dbReference type="ARBA" id="ARBA00023221"/>
    </source>
</evidence>
<evidence type="ECO:0000256" key="9">
    <source>
        <dbReference type="ARBA" id="ARBA00022857"/>
    </source>
</evidence>
<feature type="transmembrane region" description="Helical" evidence="23">
    <location>
        <begin position="99"/>
        <end position="116"/>
    </location>
</feature>
<dbReference type="GO" id="GO:0006695">
    <property type="term" value="P:cholesterol biosynthetic process"/>
    <property type="evidence" value="ECO:0007669"/>
    <property type="project" value="UniProtKB-KW"/>
</dbReference>
<reference evidence="25" key="1">
    <citation type="journal article" date="2017" name="Genome Biol.">
        <title>Comparative genomics reveals high biological diversity and specific adaptations in the industrially and medically important fungal genus Aspergillus.</title>
        <authorList>
            <person name="de Vries R.P."/>
            <person name="Riley R."/>
            <person name="Wiebenga A."/>
            <person name="Aguilar-Osorio G."/>
            <person name="Amillis S."/>
            <person name="Uchima C.A."/>
            <person name="Anderluh G."/>
            <person name="Asadollahi M."/>
            <person name="Askin M."/>
            <person name="Barry K."/>
            <person name="Battaglia E."/>
            <person name="Bayram O."/>
            <person name="Benocci T."/>
            <person name="Braus-Stromeyer S.A."/>
            <person name="Caldana C."/>
            <person name="Canovas D."/>
            <person name="Cerqueira G.C."/>
            <person name="Chen F."/>
            <person name="Chen W."/>
            <person name="Choi C."/>
            <person name="Clum A."/>
            <person name="Dos Santos R.A."/>
            <person name="Damasio A.R."/>
            <person name="Diallinas G."/>
            <person name="Emri T."/>
            <person name="Fekete E."/>
            <person name="Flipphi M."/>
            <person name="Freyberg S."/>
            <person name="Gallo A."/>
            <person name="Gournas C."/>
            <person name="Habgood R."/>
            <person name="Hainaut M."/>
            <person name="Harispe M.L."/>
            <person name="Henrissat B."/>
            <person name="Hilden K.S."/>
            <person name="Hope R."/>
            <person name="Hossain A."/>
            <person name="Karabika E."/>
            <person name="Karaffa L."/>
            <person name="Karanyi Z."/>
            <person name="Krasevec N."/>
            <person name="Kuo A."/>
            <person name="Kusch H."/>
            <person name="LaButti K."/>
            <person name="Lagendijk E.L."/>
            <person name="Lapidus A."/>
            <person name="Levasseur A."/>
            <person name="Lindquist E."/>
            <person name="Lipzen A."/>
            <person name="Logrieco A.F."/>
            <person name="MacCabe A."/>
            <person name="Maekelae M.R."/>
            <person name="Malavazi I."/>
            <person name="Melin P."/>
            <person name="Meyer V."/>
            <person name="Mielnichuk N."/>
            <person name="Miskei M."/>
            <person name="Molnar A.P."/>
            <person name="Mule G."/>
            <person name="Ngan C.Y."/>
            <person name="Orejas M."/>
            <person name="Orosz E."/>
            <person name="Ouedraogo J.P."/>
            <person name="Overkamp K.M."/>
            <person name="Park H.-S."/>
            <person name="Perrone G."/>
            <person name="Piumi F."/>
            <person name="Punt P.J."/>
            <person name="Ram A.F."/>
            <person name="Ramon A."/>
            <person name="Rauscher S."/>
            <person name="Record E."/>
            <person name="Riano-Pachon D.M."/>
            <person name="Robert V."/>
            <person name="Roehrig J."/>
            <person name="Ruller R."/>
            <person name="Salamov A."/>
            <person name="Salih N.S."/>
            <person name="Samson R.A."/>
            <person name="Sandor E."/>
            <person name="Sanguinetti M."/>
            <person name="Schuetze T."/>
            <person name="Sepcic K."/>
            <person name="Shelest E."/>
            <person name="Sherlock G."/>
            <person name="Sophianopoulou V."/>
            <person name="Squina F.M."/>
            <person name="Sun H."/>
            <person name="Susca A."/>
            <person name="Todd R.B."/>
            <person name="Tsang A."/>
            <person name="Unkles S.E."/>
            <person name="van de Wiele N."/>
            <person name="van Rossen-Uffink D."/>
            <person name="Oliveira J.V."/>
            <person name="Vesth T.C."/>
            <person name="Visser J."/>
            <person name="Yu J.-H."/>
            <person name="Zhou M."/>
            <person name="Andersen M.R."/>
            <person name="Archer D.B."/>
            <person name="Baker S.E."/>
            <person name="Benoit I."/>
            <person name="Brakhage A.A."/>
            <person name="Braus G.H."/>
            <person name="Fischer R."/>
            <person name="Frisvad J.C."/>
            <person name="Goldman G.H."/>
            <person name="Houbraken J."/>
            <person name="Oakley B."/>
            <person name="Pocsi I."/>
            <person name="Scazzocchio C."/>
            <person name="Seiboth B."/>
            <person name="vanKuyk P.A."/>
            <person name="Wortman J."/>
            <person name="Dyer P.S."/>
            <person name="Grigoriev I.V."/>
        </authorList>
    </citation>
    <scope>NUCLEOTIDE SEQUENCE [LARGE SCALE GENOMIC DNA]</scope>
    <source>
        <strain evidence="25">CBS 593.65</strain>
    </source>
</reference>
<gene>
    <name evidence="24" type="ORF">ASPSYDRAFT_42818</name>
</gene>
<feature type="transmembrane region" description="Helical" evidence="23">
    <location>
        <begin position="170"/>
        <end position="187"/>
    </location>
</feature>
<dbReference type="PANTHER" id="PTHR21257:SF38">
    <property type="entry name" value="7-DEHYDROCHOLESTEROL REDUCTASE"/>
    <property type="match status" value="1"/>
</dbReference>
<evidence type="ECO:0000256" key="12">
    <source>
        <dbReference type="ARBA" id="ARBA00023002"/>
    </source>
</evidence>
<dbReference type="EC" id="1.3.1.21" evidence="18"/>
<protein>
    <recommendedName>
        <fullName evidence="19">7-dehydrocholesterol reductase</fullName>
        <ecNumber evidence="18">1.3.1.21</ecNumber>
    </recommendedName>
    <alternativeName>
        <fullName evidence="20">Sterol Delta(7)-reductase</fullName>
    </alternativeName>
</protein>
<comment type="catalytic activity">
    <reaction evidence="21">
        <text>cholesterol + NADP(+) = 7-dehydrocholesterol + NADPH + H(+)</text>
        <dbReference type="Rhea" id="RHEA:23984"/>
        <dbReference type="ChEBI" id="CHEBI:15378"/>
        <dbReference type="ChEBI" id="CHEBI:16113"/>
        <dbReference type="ChEBI" id="CHEBI:17759"/>
        <dbReference type="ChEBI" id="CHEBI:57783"/>
        <dbReference type="ChEBI" id="CHEBI:58349"/>
        <dbReference type="EC" id="1.3.1.21"/>
    </reaction>
    <physiologicalReaction direction="right-to-left" evidence="21">
        <dbReference type="Rhea" id="RHEA:23986"/>
    </physiologicalReaction>
</comment>
<evidence type="ECO:0000313" key="25">
    <source>
        <dbReference type="Proteomes" id="UP000184356"/>
    </source>
</evidence>
<dbReference type="GeneID" id="63762607"/>
<dbReference type="InterPro" id="IPR018083">
    <property type="entry name" value="Sterol_reductase_CS"/>
</dbReference>
<feature type="transmembrane region" description="Helical" evidence="23">
    <location>
        <begin position="71"/>
        <end position="92"/>
    </location>
</feature>
<feature type="transmembrane region" description="Helical" evidence="23">
    <location>
        <begin position="255"/>
        <end position="272"/>
    </location>
</feature>
<organism evidence="24 25">
    <name type="scientific">Aspergillus sydowii CBS 593.65</name>
    <dbReference type="NCBI Taxonomy" id="1036612"/>
    <lineage>
        <taxon>Eukaryota</taxon>
        <taxon>Fungi</taxon>
        <taxon>Dikarya</taxon>
        <taxon>Ascomycota</taxon>
        <taxon>Pezizomycotina</taxon>
        <taxon>Eurotiomycetes</taxon>
        <taxon>Eurotiomycetidae</taxon>
        <taxon>Eurotiales</taxon>
        <taxon>Aspergillaceae</taxon>
        <taxon>Aspergillus</taxon>
        <taxon>Aspergillus subgen. Nidulantes</taxon>
    </lineage>
</organism>
<keyword evidence="15 23" id="KW-0472">Membrane</keyword>
<keyword evidence="10 23" id="KW-0752">Steroid biosynthesis</keyword>
<dbReference type="Pfam" id="PF01222">
    <property type="entry name" value="ERG4_ERG24"/>
    <property type="match status" value="1"/>
</dbReference>
<dbReference type="GO" id="GO:0005789">
    <property type="term" value="C:endoplasmic reticulum membrane"/>
    <property type="evidence" value="ECO:0007669"/>
    <property type="project" value="UniProtKB-SubCell"/>
</dbReference>
<comment type="catalytic activity">
    <reaction evidence="22">
        <text>7-dehydrodesmosterol + NADPH + H(+) = desmosterol + NADP(+)</text>
        <dbReference type="Rhea" id="RHEA:46740"/>
        <dbReference type="ChEBI" id="CHEBI:15378"/>
        <dbReference type="ChEBI" id="CHEBI:17737"/>
        <dbReference type="ChEBI" id="CHEBI:27910"/>
        <dbReference type="ChEBI" id="CHEBI:57783"/>
        <dbReference type="ChEBI" id="CHEBI:58349"/>
    </reaction>
    <physiologicalReaction direction="left-to-right" evidence="22">
        <dbReference type="Rhea" id="RHEA:46741"/>
    </physiologicalReaction>
</comment>
<evidence type="ECO:0000256" key="7">
    <source>
        <dbReference type="ARBA" id="ARBA00022778"/>
    </source>
</evidence>
<comment type="pathway">
    <text evidence="2">Steroid biosynthesis; cholesterol biosynthesis.</text>
</comment>
<keyword evidence="8" id="KW-0256">Endoplasmic reticulum</keyword>
<dbReference type="PROSITE" id="PS01017">
    <property type="entry name" value="STEROL_REDUCT_1"/>
    <property type="match status" value="1"/>
</dbReference>
<evidence type="ECO:0000256" key="14">
    <source>
        <dbReference type="ARBA" id="ARBA00023098"/>
    </source>
</evidence>
<keyword evidence="4 23" id="KW-0444">Lipid biosynthesis</keyword>
<name>A0A1L9TNJ8_9EURO</name>
<evidence type="ECO:0000256" key="21">
    <source>
        <dbReference type="ARBA" id="ARBA00047795"/>
    </source>
</evidence>
<evidence type="ECO:0000256" key="13">
    <source>
        <dbReference type="ARBA" id="ARBA00023011"/>
    </source>
</evidence>
<keyword evidence="17 23" id="KW-0753">Steroid metabolism</keyword>
<comment type="similarity">
    <text evidence="3 23">Belongs to the ERG4/ERG24 family.</text>
</comment>
<dbReference type="Gene3D" id="1.20.120.1630">
    <property type="match status" value="1"/>
</dbReference>
<evidence type="ECO:0000256" key="5">
    <source>
        <dbReference type="ARBA" id="ARBA00022548"/>
    </source>
</evidence>
<keyword evidence="9" id="KW-0521">NADP</keyword>
<feature type="transmembrane region" description="Helical" evidence="23">
    <location>
        <begin position="43"/>
        <end position="65"/>
    </location>
</feature>
<keyword evidence="5" id="KW-0153">Cholesterol metabolism</keyword>
<evidence type="ECO:0000313" key="24">
    <source>
        <dbReference type="EMBL" id="OJJ60982.1"/>
    </source>
</evidence>
<evidence type="ECO:0000256" key="23">
    <source>
        <dbReference type="RuleBase" id="RU369120"/>
    </source>
</evidence>
<keyword evidence="16 23" id="KW-1207">Sterol metabolism</keyword>
<dbReference type="GO" id="GO:0047598">
    <property type="term" value="F:7-dehydrocholesterol reductase activity"/>
    <property type="evidence" value="ECO:0007669"/>
    <property type="project" value="UniProtKB-EC"/>
</dbReference>
<proteinExistence type="inferred from homology"/>
<accession>A0A1L9TNJ8</accession>
<keyword evidence="7" id="KW-0152">Cholesterol biosynthesis</keyword>
<dbReference type="PANTHER" id="PTHR21257">
    <property type="entry name" value="DELTA(14)-STEROL REDUCTASE"/>
    <property type="match status" value="1"/>
</dbReference>
<keyword evidence="14 23" id="KW-0443">Lipid metabolism</keyword>
<evidence type="ECO:0000256" key="19">
    <source>
        <dbReference type="ARBA" id="ARBA00039984"/>
    </source>
</evidence>
<dbReference type="STRING" id="1036612.A0A1L9TNJ8"/>
<dbReference type="EMBL" id="KV878584">
    <property type="protein sequence ID" value="OJJ60982.1"/>
    <property type="molecule type" value="Genomic_DNA"/>
</dbReference>